<reference evidence="3 4" key="1">
    <citation type="submission" date="2019-11" db="EMBL/GenBank/DDBJ databases">
        <authorList>
            <person name="Criscuolo A."/>
        </authorList>
    </citation>
    <scope>NUCLEOTIDE SEQUENCE [LARGE SCALE GENOMIC DNA]</scope>
    <source>
        <strain evidence="3">CIP111667</strain>
    </source>
</reference>
<dbReference type="Proteomes" id="UP000419743">
    <property type="component" value="Unassembled WGS sequence"/>
</dbReference>
<dbReference type="CDD" id="cd00093">
    <property type="entry name" value="HTH_XRE"/>
    <property type="match status" value="1"/>
</dbReference>
<feature type="region of interest" description="Disordered" evidence="1">
    <location>
        <begin position="1"/>
        <end position="78"/>
    </location>
</feature>
<dbReference type="GO" id="GO:0003677">
    <property type="term" value="F:DNA binding"/>
    <property type="evidence" value="ECO:0007669"/>
    <property type="project" value="InterPro"/>
</dbReference>
<accession>A0A7M4DR09</accession>
<dbReference type="InterPro" id="IPR001387">
    <property type="entry name" value="Cro/C1-type_HTH"/>
</dbReference>
<evidence type="ECO:0000256" key="1">
    <source>
        <dbReference type="SAM" id="MobiDB-lite"/>
    </source>
</evidence>
<comment type="caution">
    <text evidence="3">The sequence shown here is derived from an EMBL/GenBank/DDBJ whole genome shotgun (WGS) entry which is preliminary data.</text>
</comment>
<dbReference type="InterPro" id="IPR010982">
    <property type="entry name" value="Lambda_DNA-bd_dom_sf"/>
</dbReference>
<dbReference type="RefSeq" id="WP_231955707.1">
    <property type="nucleotide sequence ID" value="NZ_CACRYJ010000066.1"/>
</dbReference>
<name>A0A7M4DR09_9MICO</name>
<dbReference type="EMBL" id="CACRYJ010000066">
    <property type="protein sequence ID" value="VZO39903.1"/>
    <property type="molecule type" value="Genomic_DNA"/>
</dbReference>
<sequence length="160" mass="17243">MGQVIDFATHQAMRAARAAPPVESRPSRDRPELTRAEHDQPVPDRRTSPSGTTPPPSTVPAVDEPEPRPRPAVQPRPLLWREAVGHELRAERHEQGRTQGDVASVAGVSTQYLSEVERGRKEPSSEILEAIGSSLGLELAVLTGRVSRSLASSTPVLLAA</sequence>
<feature type="compositionally biased region" description="Basic and acidic residues" evidence="1">
    <location>
        <begin position="25"/>
        <end position="47"/>
    </location>
</feature>
<dbReference type="Pfam" id="PF01381">
    <property type="entry name" value="HTH_3"/>
    <property type="match status" value="1"/>
</dbReference>
<dbReference type="PROSITE" id="PS50943">
    <property type="entry name" value="HTH_CROC1"/>
    <property type="match status" value="1"/>
</dbReference>
<dbReference type="AlphaFoldDB" id="A0A7M4DR09"/>
<protein>
    <submittedName>
        <fullName evidence="3">Transcriptional regulator ClgR</fullName>
    </submittedName>
</protein>
<dbReference type="SMART" id="SM00530">
    <property type="entry name" value="HTH_XRE"/>
    <property type="match status" value="1"/>
</dbReference>
<keyword evidence="4" id="KW-1185">Reference proteome</keyword>
<proteinExistence type="predicted"/>
<dbReference type="Gene3D" id="1.10.260.40">
    <property type="entry name" value="lambda repressor-like DNA-binding domains"/>
    <property type="match status" value="1"/>
</dbReference>
<feature type="domain" description="HTH cro/C1-type" evidence="2">
    <location>
        <begin position="88"/>
        <end position="142"/>
    </location>
</feature>
<evidence type="ECO:0000313" key="4">
    <source>
        <dbReference type="Proteomes" id="UP000419743"/>
    </source>
</evidence>
<evidence type="ECO:0000259" key="2">
    <source>
        <dbReference type="PROSITE" id="PS50943"/>
    </source>
</evidence>
<gene>
    <name evidence="3" type="primary">clgR_2</name>
    <name evidence="3" type="ORF">HALOF300_04601</name>
</gene>
<dbReference type="SUPFAM" id="SSF47413">
    <property type="entry name" value="lambda repressor-like DNA-binding domains"/>
    <property type="match status" value="1"/>
</dbReference>
<organism evidence="3 4">
    <name type="scientific">Occultella aeris</name>
    <dbReference type="NCBI Taxonomy" id="2761496"/>
    <lineage>
        <taxon>Bacteria</taxon>
        <taxon>Bacillati</taxon>
        <taxon>Actinomycetota</taxon>
        <taxon>Actinomycetes</taxon>
        <taxon>Micrococcales</taxon>
        <taxon>Ruaniaceae</taxon>
        <taxon>Occultella</taxon>
    </lineage>
</organism>
<evidence type="ECO:0000313" key="3">
    <source>
        <dbReference type="EMBL" id="VZO39903.1"/>
    </source>
</evidence>
<feature type="compositionally biased region" description="Low complexity" evidence="1">
    <location>
        <begin position="12"/>
        <end position="21"/>
    </location>
</feature>